<comment type="caution">
    <text evidence="5">The sequence shown here is derived from an EMBL/GenBank/DDBJ whole genome shotgun (WGS) entry which is preliminary data.</text>
</comment>
<dbReference type="PROSITE" id="PS50932">
    <property type="entry name" value="HTH_LACI_2"/>
    <property type="match status" value="1"/>
</dbReference>
<accession>A0ABS9CQV9</accession>
<dbReference type="SUPFAM" id="SSF53822">
    <property type="entry name" value="Periplasmic binding protein-like I"/>
    <property type="match status" value="1"/>
</dbReference>
<dbReference type="EMBL" id="JAKGAQ010000001">
    <property type="protein sequence ID" value="MCF2869563.1"/>
    <property type="molecule type" value="Genomic_DNA"/>
</dbReference>
<dbReference type="Pfam" id="PF00356">
    <property type="entry name" value="LacI"/>
    <property type="match status" value="1"/>
</dbReference>
<dbReference type="Pfam" id="PF13377">
    <property type="entry name" value="Peripla_BP_3"/>
    <property type="match status" value="1"/>
</dbReference>
<sequence>MKTSTLQDVARVAKVSTATVSRTLSNPNVVSESTRRRVSEAVKITGYRINRAARNLRTQRAHSVLVLLPDLANPFFSAILEGISRNLSQQGYSMLIASTKQVHDSGERLIDYLDDARADGMIILDGGLDADIVEMLETAPQANRILFACEWIDGANFPSVRCQNRQGTRTAVNHLYDLGHRKIAHVTGPEGNVLMHSRKDAFVDEVEHLKLEQRPEWIIDGDFSLAAGCQAALKWVGLHDRPTAVFCASDQLAMGFIAELSRRGFKVPDDVSVMGFDDIDLAEHFIPPLTTIQQDRLMIGETAAKMLMARIVTPNEANSDQAAVLPVSLVVRESTASLR</sequence>
<gene>
    <name evidence="5" type="ORF">L0664_00665</name>
</gene>
<evidence type="ECO:0000256" key="2">
    <source>
        <dbReference type="ARBA" id="ARBA00023125"/>
    </source>
</evidence>
<reference evidence="5 6" key="1">
    <citation type="submission" date="2022-01" db="EMBL/GenBank/DDBJ databases">
        <title>Octadecabacter sp. nov., isolated from a marine alga.</title>
        <authorList>
            <person name="Jin M.S."/>
            <person name="Kim H.M."/>
            <person name="Han D.M."/>
            <person name="Jung J.J."/>
            <person name="Jeon C.O."/>
        </authorList>
    </citation>
    <scope>NUCLEOTIDE SEQUENCE [LARGE SCALE GENOMIC DNA]</scope>
    <source>
        <strain evidence="5 6">G9-8</strain>
    </source>
</reference>
<dbReference type="Gene3D" id="3.40.50.2300">
    <property type="match status" value="2"/>
</dbReference>
<keyword evidence="3" id="KW-0804">Transcription</keyword>
<protein>
    <submittedName>
        <fullName evidence="5">LacI family transcriptional regulator</fullName>
    </submittedName>
</protein>
<dbReference type="InterPro" id="IPR028082">
    <property type="entry name" value="Peripla_BP_I"/>
</dbReference>
<dbReference type="InterPro" id="IPR000843">
    <property type="entry name" value="HTH_LacI"/>
</dbReference>
<evidence type="ECO:0000259" key="4">
    <source>
        <dbReference type="PROSITE" id="PS50932"/>
    </source>
</evidence>
<dbReference type="Gene3D" id="1.10.260.40">
    <property type="entry name" value="lambda repressor-like DNA-binding domains"/>
    <property type="match status" value="1"/>
</dbReference>
<dbReference type="CDD" id="cd06284">
    <property type="entry name" value="PBP1_LacI-like"/>
    <property type="match status" value="1"/>
</dbReference>
<dbReference type="InterPro" id="IPR010982">
    <property type="entry name" value="Lambda_DNA-bd_dom_sf"/>
</dbReference>
<feature type="domain" description="HTH lacI-type" evidence="4">
    <location>
        <begin position="4"/>
        <end position="58"/>
    </location>
</feature>
<evidence type="ECO:0000313" key="5">
    <source>
        <dbReference type="EMBL" id="MCF2869563.1"/>
    </source>
</evidence>
<dbReference type="PANTHER" id="PTHR30146">
    <property type="entry name" value="LACI-RELATED TRANSCRIPTIONAL REPRESSOR"/>
    <property type="match status" value="1"/>
</dbReference>
<keyword evidence="1" id="KW-0805">Transcription regulation</keyword>
<dbReference type="SUPFAM" id="SSF47413">
    <property type="entry name" value="lambda repressor-like DNA-binding domains"/>
    <property type="match status" value="1"/>
</dbReference>
<evidence type="ECO:0000313" key="6">
    <source>
        <dbReference type="Proteomes" id="UP001200557"/>
    </source>
</evidence>
<proteinExistence type="predicted"/>
<name>A0ABS9CQV9_9RHOB</name>
<organism evidence="5 6">
    <name type="scientific">Octadecabacter dasysiphoniae</name>
    <dbReference type="NCBI Taxonomy" id="2909341"/>
    <lineage>
        <taxon>Bacteria</taxon>
        <taxon>Pseudomonadati</taxon>
        <taxon>Pseudomonadota</taxon>
        <taxon>Alphaproteobacteria</taxon>
        <taxon>Rhodobacterales</taxon>
        <taxon>Roseobacteraceae</taxon>
        <taxon>Octadecabacter</taxon>
    </lineage>
</organism>
<evidence type="ECO:0000256" key="3">
    <source>
        <dbReference type="ARBA" id="ARBA00023163"/>
    </source>
</evidence>
<keyword evidence="6" id="KW-1185">Reference proteome</keyword>
<keyword evidence="2" id="KW-0238">DNA-binding</keyword>
<dbReference type="Proteomes" id="UP001200557">
    <property type="component" value="Unassembled WGS sequence"/>
</dbReference>
<dbReference type="InterPro" id="IPR046335">
    <property type="entry name" value="LacI/GalR-like_sensor"/>
</dbReference>
<dbReference type="PANTHER" id="PTHR30146:SF120">
    <property type="entry name" value="ALANINE RACEMASE"/>
    <property type="match status" value="1"/>
</dbReference>
<evidence type="ECO:0000256" key="1">
    <source>
        <dbReference type="ARBA" id="ARBA00023015"/>
    </source>
</evidence>
<dbReference type="CDD" id="cd01392">
    <property type="entry name" value="HTH_LacI"/>
    <property type="match status" value="1"/>
</dbReference>
<dbReference type="SMART" id="SM00354">
    <property type="entry name" value="HTH_LACI"/>
    <property type="match status" value="1"/>
</dbReference>
<dbReference type="RefSeq" id="WP_235223695.1">
    <property type="nucleotide sequence ID" value="NZ_JAKGAQ010000001.1"/>
</dbReference>